<dbReference type="AlphaFoldDB" id="A0A3N0EDT8"/>
<name>A0A3N0EDT8_9ACTN</name>
<gene>
    <name evidence="6" type="ORF">EFW17_05605</name>
</gene>
<dbReference type="OrthoDB" id="3173376at2"/>
<dbReference type="RefSeq" id="WP_123200211.1">
    <property type="nucleotide sequence ID" value="NZ_RJMB01000004.1"/>
</dbReference>
<dbReference type="GO" id="GO:0000976">
    <property type="term" value="F:transcription cis-regulatory region binding"/>
    <property type="evidence" value="ECO:0007669"/>
    <property type="project" value="TreeGrafter"/>
</dbReference>
<evidence type="ECO:0000259" key="5">
    <source>
        <dbReference type="PROSITE" id="PS50977"/>
    </source>
</evidence>
<keyword evidence="7" id="KW-1185">Reference proteome</keyword>
<dbReference type="SUPFAM" id="SSF46689">
    <property type="entry name" value="Homeodomain-like"/>
    <property type="match status" value="1"/>
</dbReference>
<dbReference type="InterPro" id="IPR009057">
    <property type="entry name" value="Homeodomain-like_sf"/>
</dbReference>
<dbReference type="PANTHER" id="PTHR30055:SF220">
    <property type="entry name" value="TETR-FAMILY REGULATORY PROTEIN"/>
    <property type="match status" value="1"/>
</dbReference>
<keyword evidence="1" id="KW-0805">Transcription regulation</keyword>
<dbReference type="InterPro" id="IPR050109">
    <property type="entry name" value="HTH-type_TetR-like_transc_reg"/>
</dbReference>
<organism evidence="6 7">
    <name type="scientific">Halostreptopolyspora alba</name>
    <dbReference type="NCBI Taxonomy" id="2487137"/>
    <lineage>
        <taxon>Bacteria</taxon>
        <taxon>Bacillati</taxon>
        <taxon>Actinomycetota</taxon>
        <taxon>Actinomycetes</taxon>
        <taxon>Streptosporangiales</taxon>
        <taxon>Nocardiopsidaceae</taxon>
        <taxon>Halostreptopolyspora</taxon>
    </lineage>
</organism>
<dbReference type="PROSITE" id="PS50977">
    <property type="entry name" value="HTH_TETR_2"/>
    <property type="match status" value="1"/>
</dbReference>
<dbReference type="InterPro" id="IPR025996">
    <property type="entry name" value="MT1864/Rv1816-like_C"/>
</dbReference>
<evidence type="ECO:0000313" key="6">
    <source>
        <dbReference type="EMBL" id="RNL86017.1"/>
    </source>
</evidence>
<evidence type="ECO:0000256" key="4">
    <source>
        <dbReference type="PROSITE-ProRule" id="PRU00335"/>
    </source>
</evidence>
<keyword evidence="3" id="KW-0804">Transcription</keyword>
<evidence type="ECO:0000256" key="1">
    <source>
        <dbReference type="ARBA" id="ARBA00023015"/>
    </source>
</evidence>
<dbReference type="Gene3D" id="1.10.357.10">
    <property type="entry name" value="Tetracycline Repressor, domain 2"/>
    <property type="match status" value="1"/>
</dbReference>
<evidence type="ECO:0000313" key="7">
    <source>
        <dbReference type="Proteomes" id="UP000269198"/>
    </source>
</evidence>
<protein>
    <submittedName>
        <fullName evidence="6">TetR/AcrR family transcriptional regulator</fullName>
    </submittedName>
</protein>
<reference evidence="6 7" key="1">
    <citation type="submission" date="2018-11" db="EMBL/GenBank/DDBJ databases">
        <title>The genome draft of YIM 96095.</title>
        <authorList>
            <person name="Tang S.-K."/>
            <person name="Chunyu W.-X."/>
            <person name="Feng Y.-Z."/>
        </authorList>
    </citation>
    <scope>NUCLEOTIDE SEQUENCE [LARGE SCALE GENOMIC DNA]</scope>
    <source>
        <strain evidence="6 7">YIM 96095</strain>
    </source>
</reference>
<evidence type="ECO:0000256" key="2">
    <source>
        <dbReference type="ARBA" id="ARBA00023125"/>
    </source>
</evidence>
<keyword evidence="2 4" id="KW-0238">DNA-binding</keyword>
<feature type="domain" description="HTH tetR-type" evidence="5">
    <location>
        <begin position="8"/>
        <end position="68"/>
    </location>
</feature>
<feature type="DNA-binding region" description="H-T-H motif" evidence="4">
    <location>
        <begin position="31"/>
        <end position="50"/>
    </location>
</feature>
<dbReference type="PANTHER" id="PTHR30055">
    <property type="entry name" value="HTH-TYPE TRANSCRIPTIONAL REGULATOR RUTR"/>
    <property type="match status" value="1"/>
</dbReference>
<dbReference type="InterPro" id="IPR036271">
    <property type="entry name" value="Tet_transcr_reg_TetR-rel_C_sf"/>
</dbReference>
<dbReference type="Proteomes" id="UP000269198">
    <property type="component" value="Unassembled WGS sequence"/>
</dbReference>
<sequence>MTDHYHHGDLRRAVLDRALEVIAAQGAEALNLRAIAADLGVTHTAPRHHFGNRQGVLTAIATEGFTELARRLRAPEAEGQPFLEAGVAYVEFALARPAHFQVMFQPTLLDDDDEALAEAEDAAFAVIRDGVAELERAGAVEDAAAAVIAGWGLMHGVASLALSGSLDKARVRDLIAGGDIVGIARRSGGMLYGSPSTNRRAERGDTDD</sequence>
<accession>A0A3N0EDT8</accession>
<dbReference type="SUPFAM" id="SSF48498">
    <property type="entry name" value="Tetracyclin repressor-like, C-terminal domain"/>
    <property type="match status" value="1"/>
</dbReference>
<dbReference type="GO" id="GO:0003700">
    <property type="term" value="F:DNA-binding transcription factor activity"/>
    <property type="evidence" value="ECO:0007669"/>
    <property type="project" value="TreeGrafter"/>
</dbReference>
<proteinExistence type="predicted"/>
<evidence type="ECO:0000256" key="3">
    <source>
        <dbReference type="ARBA" id="ARBA00023163"/>
    </source>
</evidence>
<dbReference type="EMBL" id="RJMB01000004">
    <property type="protein sequence ID" value="RNL86017.1"/>
    <property type="molecule type" value="Genomic_DNA"/>
</dbReference>
<dbReference type="InterPro" id="IPR001647">
    <property type="entry name" value="HTH_TetR"/>
</dbReference>
<dbReference type="Pfam" id="PF00440">
    <property type="entry name" value="TetR_N"/>
    <property type="match status" value="1"/>
</dbReference>
<dbReference type="Pfam" id="PF13305">
    <property type="entry name" value="TetR_C_33"/>
    <property type="match status" value="1"/>
</dbReference>
<comment type="caution">
    <text evidence="6">The sequence shown here is derived from an EMBL/GenBank/DDBJ whole genome shotgun (WGS) entry which is preliminary data.</text>
</comment>